<organism evidence="1">
    <name type="scientific">Fervidicoccus fontis</name>
    <dbReference type="NCBI Taxonomy" id="683846"/>
    <lineage>
        <taxon>Archaea</taxon>
        <taxon>Thermoproteota</taxon>
        <taxon>Thermoprotei</taxon>
        <taxon>Fervidicoccales</taxon>
        <taxon>Fervidicoccaceae</taxon>
        <taxon>Fervidicoccus</taxon>
    </lineage>
</organism>
<sequence length="290" mass="33303">MSSNKLCDDCRKKPAVIKAGFLNKKLCLDCYLSELEKKVKRNISALRIREVAQNVFVPLHPIFPLSSILLYRIVDRIERRFQKKAFLLVIENFWPTTSISVGLDNVYSFKLSESIMKTLLEKKKRGLVGYWRALRAVYIALTKSYHSAFIVMPGCSDFLAFLDLYSFITGVERSNENIPVTSFVSDEGPGVVNGFYGVPCREVVAAGYLFFKDNPPNFNQQELFLLTKTESIIYRMLLDAVKERSYEALINIEKTFLFMASSLEYKKCRYCRGASREDVCTFCKELEGKI</sequence>
<accession>A0A7C1HXD3</accession>
<name>A0A7C1HXD3_9CREN</name>
<comment type="caution">
    <text evidence="1">The sequence shown here is derived from an EMBL/GenBank/DDBJ whole genome shotgun (WGS) entry which is preliminary data.</text>
</comment>
<reference evidence="1" key="1">
    <citation type="journal article" date="2020" name="mSystems">
        <title>Genome- and Community-Level Interaction Insights into Carbon Utilization and Element Cycling Functions of Hydrothermarchaeota in Hydrothermal Sediment.</title>
        <authorList>
            <person name="Zhou Z."/>
            <person name="Liu Y."/>
            <person name="Xu W."/>
            <person name="Pan J."/>
            <person name="Luo Z.H."/>
            <person name="Li M."/>
        </authorList>
    </citation>
    <scope>NUCLEOTIDE SEQUENCE [LARGE SCALE GENOMIC DNA]</scope>
    <source>
        <strain evidence="1">SpSt-123</strain>
    </source>
</reference>
<dbReference type="EMBL" id="DSDY01000164">
    <property type="protein sequence ID" value="HDS11027.1"/>
    <property type="molecule type" value="Genomic_DNA"/>
</dbReference>
<gene>
    <name evidence="1" type="ORF">ENO04_05395</name>
</gene>
<evidence type="ECO:0008006" key="2">
    <source>
        <dbReference type="Google" id="ProtNLM"/>
    </source>
</evidence>
<evidence type="ECO:0000313" key="1">
    <source>
        <dbReference type="EMBL" id="HDS11027.1"/>
    </source>
</evidence>
<dbReference type="AlphaFoldDB" id="A0A7C1HXD3"/>
<proteinExistence type="predicted"/>
<protein>
    <recommendedName>
        <fullName evidence="2">TIGR00269 family protein</fullName>
    </recommendedName>
</protein>